<keyword evidence="2" id="KW-1185">Reference proteome</keyword>
<proteinExistence type="predicted"/>
<dbReference type="PANTHER" id="PTHR36091:SF2">
    <property type="entry name" value="AMINOGLYCOSIDE PHOSPHOTRANSFERASE DOMAIN-CONTAINING PROTEIN"/>
    <property type="match status" value="1"/>
</dbReference>
<reference evidence="1" key="1">
    <citation type="submission" date="2021-07" db="EMBL/GenBank/DDBJ databases">
        <authorList>
            <person name="Branca A.L. A."/>
        </authorList>
    </citation>
    <scope>NUCLEOTIDE SEQUENCE</scope>
</reference>
<gene>
    <name evidence="1" type="ORF">PSALAMII_LOCUS8947</name>
</gene>
<dbReference type="SUPFAM" id="SSF56112">
    <property type="entry name" value="Protein kinase-like (PK-like)"/>
    <property type="match status" value="1"/>
</dbReference>
<dbReference type="PANTHER" id="PTHR36091">
    <property type="entry name" value="ALTERED INHERITANCE OF MITOCHONDRIA PROTEIN 9, MITOCHONDRIAL"/>
    <property type="match status" value="1"/>
</dbReference>
<dbReference type="Proteomes" id="UP001152649">
    <property type="component" value="Unassembled WGS sequence"/>
</dbReference>
<sequence>MDVQWLPTISTSSCNHLSTSPPTFQLQQITKEAVQQDYYPYITNFAEGGFNKIFLLQTKNNCEVITQILTPIARPPHYITTSKITTIDFLQSILKLSILKVLAYSASSDNPIRAEYILIERVKKENLSSKWLSLTTNKTKDIITQIVNIEKTIFNFHFPTYRNLYHKKNINKETQILILEDFCINPISTQQFWYSKKSKSKINSYQKINVIQHHTKAQPHQTFLLPTNYNILLSKYTFIPILRYLNLSLNNILLTPRLTKIISIID</sequence>
<dbReference type="OrthoDB" id="5295362at2759"/>
<evidence type="ECO:0008006" key="3">
    <source>
        <dbReference type="Google" id="ProtNLM"/>
    </source>
</evidence>
<dbReference type="EMBL" id="CAJVPG010000429">
    <property type="protein sequence ID" value="CAG8412216.1"/>
    <property type="molecule type" value="Genomic_DNA"/>
</dbReference>
<organism evidence="1 2">
    <name type="scientific">Penicillium salamii</name>
    <dbReference type="NCBI Taxonomy" id="1612424"/>
    <lineage>
        <taxon>Eukaryota</taxon>
        <taxon>Fungi</taxon>
        <taxon>Dikarya</taxon>
        <taxon>Ascomycota</taxon>
        <taxon>Pezizomycotina</taxon>
        <taxon>Eurotiomycetes</taxon>
        <taxon>Eurotiomycetidae</taxon>
        <taxon>Eurotiales</taxon>
        <taxon>Aspergillaceae</taxon>
        <taxon>Penicillium</taxon>
    </lineage>
</organism>
<dbReference type="InterPro" id="IPR051035">
    <property type="entry name" value="Mito_inheritance_9"/>
</dbReference>
<accession>A0A9W4NVJ1</accession>
<comment type="caution">
    <text evidence="1">The sequence shown here is derived from an EMBL/GenBank/DDBJ whole genome shotgun (WGS) entry which is preliminary data.</text>
</comment>
<dbReference type="GO" id="GO:0005739">
    <property type="term" value="C:mitochondrion"/>
    <property type="evidence" value="ECO:0007669"/>
    <property type="project" value="TreeGrafter"/>
</dbReference>
<evidence type="ECO:0000313" key="1">
    <source>
        <dbReference type="EMBL" id="CAG8412216.1"/>
    </source>
</evidence>
<dbReference type="InterPro" id="IPR011009">
    <property type="entry name" value="Kinase-like_dom_sf"/>
</dbReference>
<protein>
    <recommendedName>
        <fullName evidence="3">Aminoglycoside phosphotransferase domain-containing protein</fullName>
    </recommendedName>
</protein>
<evidence type="ECO:0000313" key="2">
    <source>
        <dbReference type="Proteomes" id="UP001152649"/>
    </source>
</evidence>
<name>A0A9W4NVJ1_9EURO</name>
<dbReference type="AlphaFoldDB" id="A0A9W4NVJ1"/>